<evidence type="ECO:0000313" key="2">
    <source>
        <dbReference type="EMBL" id="QCY68272.1"/>
    </source>
</evidence>
<proteinExistence type="predicted"/>
<keyword evidence="1" id="KW-0472">Membrane</keyword>
<accession>A0A5B7X0R3</accession>
<dbReference type="OrthoDB" id="1466422at2"/>
<keyword evidence="3" id="KW-1185">Reference proteome</keyword>
<dbReference type="AlphaFoldDB" id="A0A5B7X0R3"/>
<organism evidence="2 3">
    <name type="scientific">Antarcticibacterium flavum</name>
    <dbReference type="NCBI Taxonomy" id="2058175"/>
    <lineage>
        <taxon>Bacteria</taxon>
        <taxon>Pseudomonadati</taxon>
        <taxon>Bacteroidota</taxon>
        <taxon>Flavobacteriia</taxon>
        <taxon>Flavobacteriales</taxon>
        <taxon>Flavobacteriaceae</taxon>
        <taxon>Antarcticibacterium</taxon>
    </lineage>
</organism>
<sequence length="217" mass="25061">MKLIIQLLLWIVIIFLGYLVFNAVYEPIQFNKVKEKRYAKVIERLQDIRAAQIAHQEVTGRFAKDFDGLVRFIDTAEFVLTQRRDTTVLDEEYRRTYNVDQYKDIVLIDTLGYASVKDSLFKDGRYKNMSKVPVDGIDAEFEMDAGTVVKRENRLPVFEVKVDKAVVLHDQDRDLVLQERQVVSVDQVNGPYISVGSMEDVTTAANWPDSYGKGREQ</sequence>
<dbReference type="KEGG" id="afla:FHG64_02035"/>
<dbReference type="RefSeq" id="WP_139064848.1">
    <property type="nucleotide sequence ID" value="NZ_CP040812.1"/>
</dbReference>
<protein>
    <submittedName>
        <fullName evidence="2">Uncharacterized protein</fullName>
    </submittedName>
</protein>
<name>A0A5B7X0R3_9FLAO</name>
<gene>
    <name evidence="2" type="ORF">FHG64_02035</name>
</gene>
<keyword evidence="1" id="KW-0812">Transmembrane</keyword>
<feature type="transmembrane region" description="Helical" evidence="1">
    <location>
        <begin position="7"/>
        <end position="25"/>
    </location>
</feature>
<evidence type="ECO:0000313" key="3">
    <source>
        <dbReference type="Proteomes" id="UP000309016"/>
    </source>
</evidence>
<keyword evidence="1" id="KW-1133">Transmembrane helix</keyword>
<dbReference type="EMBL" id="CP040812">
    <property type="protein sequence ID" value="QCY68272.1"/>
    <property type="molecule type" value="Genomic_DNA"/>
</dbReference>
<reference evidence="2 3" key="1">
    <citation type="submission" date="2019-06" db="EMBL/GenBank/DDBJ databases">
        <title>Complete genome sequence of Antarcticibacterium flavum KCTC 52984T from an Antarctic marine sediment.</title>
        <authorList>
            <person name="Lee Y.M."/>
            <person name="Shin S.C."/>
        </authorList>
    </citation>
    <scope>NUCLEOTIDE SEQUENCE [LARGE SCALE GENOMIC DNA]</scope>
    <source>
        <strain evidence="2 3">KCTC 52984</strain>
    </source>
</reference>
<dbReference type="Proteomes" id="UP000309016">
    <property type="component" value="Chromosome"/>
</dbReference>
<evidence type="ECO:0000256" key="1">
    <source>
        <dbReference type="SAM" id="Phobius"/>
    </source>
</evidence>